<feature type="chain" id="PRO_5039439327" evidence="2">
    <location>
        <begin position="24"/>
        <end position="411"/>
    </location>
</feature>
<dbReference type="PROSITE" id="PS51257">
    <property type="entry name" value="PROKAR_LIPOPROTEIN"/>
    <property type="match status" value="1"/>
</dbReference>
<accession>W4V865</accession>
<dbReference type="AlphaFoldDB" id="W4V865"/>
<dbReference type="OrthoDB" id="9810906at2"/>
<comment type="caution">
    <text evidence="4">The sequence shown here is derived from an EMBL/GenBank/DDBJ whole genome shotgun (WGS) entry which is preliminary data.</text>
</comment>
<dbReference type="PANTHER" id="PTHR33393:SF11">
    <property type="entry name" value="POLYGLUTAMINE SYNTHESIS ACCESSORY PROTEIN RV0574C-RELATED"/>
    <property type="match status" value="1"/>
</dbReference>
<dbReference type="InterPro" id="IPR019079">
    <property type="entry name" value="Capsule_synth_CapA"/>
</dbReference>
<dbReference type="EMBL" id="BAVR01000028">
    <property type="protein sequence ID" value="GAE89008.1"/>
    <property type="molecule type" value="Genomic_DNA"/>
</dbReference>
<dbReference type="PANTHER" id="PTHR33393">
    <property type="entry name" value="POLYGLUTAMINE SYNTHESIS ACCESSORY PROTEIN RV0574C-RELATED"/>
    <property type="match status" value="1"/>
</dbReference>
<dbReference type="InterPro" id="IPR052169">
    <property type="entry name" value="CW_Biosynth-Accessory"/>
</dbReference>
<sequence length="411" mass="45967">MNKKYIIWVAAIAFLMGVSGLSACNHRSAENDSIAVINEKDNEKKDLNEDKVKDDANDSVSGTVYNTFLPTATPVQELKIVAVGDILLGRGVGMRLKNGNKDYTYPFLEVRDILKKGDVIFCNLEEPITSSTHSLTGIKEGGKYVLKNDVESIEGLKYAGFNLMNLANNHILDYYERGLFDTMEILDKNGIKYAGAGKNLEEARKPAIMEAKGMKVGMLAYTDMAEVVYKGNPNYKFAAGEDKPGVAPRPLKFDDSIKKDIEQVRDKVDILIVSLHWGVEESFEVLPEQREFAHSLLDNGVDVIIGHHPHQFQGIEIYNGKPIFYSLGNFIFDQNDPENQESFIVMLDYEGTKPVGIEAIPVRTVGKTQVVPQKGSEAKSILEREKNLCSKLDTNCLIKDDKLYFELENKK</sequence>
<dbReference type="SUPFAM" id="SSF56300">
    <property type="entry name" value="Metallo-dependent phosphatases"/>
    <property type="match status" value="1"/>
</dbReference>
<protein>
    <submittedName>
        <fullName evidence="4">Poly-gamma-glutamate biosynthesis (Capsule formation)-like protein</fullName>
    </submittedName>
</protein>
<proteinExistence type="inferred from homology"/>
<dbReference type="RefSeq" id="WP_038289150.1">
    <property type="nucleotide sequence ID" value="NZ_BAVR01000028.1"/>
</dbReference>
<evidence type="ECO:0000313" key="4">
    <source>
        <dbReference type="EMBL" id="GAE89008.1"/>
    </source>
</evidence>
<dbReference type="STRING" id="1294263.JCM21531_2499"/>
<dbReference type="SMART" id="SM00854">
    <property type="entry name" value="PGA_cap"/>
    <property type="match status" value="1"/>
</dbReference>
<dbReference type="CDD" id="cd07381">
    <property type="entry name" value="MPP_CapA"/>
    <property type="match status" value="1"/>
</dbReference>
<dbReference type="Proteomes" id="UP000019109">
    <property type="component" value="Unassembled WGS sequence"/>
</dbReference>
<name>W4V865_9FIRM</name>
<keyword evidence="2" id="KW-0732">Signal</keyword>
<feature type="signal peptide" evidence="2">
    <location>
        <begin position="1"/>
        <end position="23"/>
    </location>
</feature>
<comment type="similarity">
    <text evidence="1">Belongs to the CapA family.</text>
</comment>
<organism evidence="4 5">
    <name type="scientific">Acetivibrio straminisolvens JCM 21531</name>
    <dbReference type="NCBI Taxonomy" id="1294263"/>
    <lineage>
        <taxon>Bacteria</taxon>
        <taxon>Bacillati</taxon>
        <taxon>Bacillota</taxon>
        <taxon>Clostridia</taxon>
        <taxon>Eubacteriales</taxon>
        <taxon>Oscillospiraceae</taxon>
        <taxon>Acetivibrio</taxon>
    </lineage>
</organism>
<evidence type="ECO:0000313" key="5">
    <source>
        <dbReference type="Proteomes" id="UP000019109"/>
    </source>
</evidence>
<dbReference type="Gene3D" id="3.60.21.10">
    <property type="match status" value="1"/>
</dbReference>
<gene>
    <name evidence="4" type="ORF">JCM21531_2499</name>
</gene>
<keyword evidence="5" id="KW-1185">Reference proteome</keyword>
<evidence type="ECO:0000256" key="2">
    <source>
        <dbReference type="SAM" id="SignalP"/>
    </source>
</evidence>
<evidence type="ECO:0000256" key="1">
    <source>
        <dbReference type="ARBA" id="ARBA00005662"/>
    </source>
</evidence>
<feature type="domain" description="Capsule synthesis protein CapA" evidence="3">
    <location>
        <begin position="79"/>
        <end position="334"/>
    </location>
</feature>
<evidence type="ECO:0000259" key="3">
    <source>
        <dbReference type="SMART" id="SM00854"/>
    </source>
</evidence>
<dbReference type="InterPro" id="IPR029052">
    <property type="entry name" value="Metallo-depent_PP-like"/>
</dbReference>
<reference evidence="4" key="1">
    <citation type="journal article" date="2014" name="Genome Announc.">
        <title>Draft Genome Sequence of Clostridium straminisolvens Strain JCM 21531T, Isolated from a Cellulose-Degrading Bacterial Community.</title>
        <authorList>
            <person name="Yuki M."/>
            <person name="Oshima K."/>
            <person name="Suda W."/>
            <person name="Sakamoto M."/>
            <person name="Kitamura K."/>
            <person name="Iida T."/>
            <person name="Hattori M."/>
            <person name="Ohkuma M."/>
        </authorList>
    </citation>
    <scope>NUCLEOTIDE SEQUENCE [LARGE SCALE GENOMIC DNA]</scope>
    <source>
        <strain evidence="4">JCM 21531</strain>
    </source>
</reference>
<dbReference type="Pfam" id="PF09587">
    <property type="entry name" value="PGA_cap"/>
    <property type="match status" value="1"/>
</dbReference>